<feature type="domain" description="Virulence-associated protein E-like" evidence="1">
    <location>
        <begin position="30"/>
        <end position="75"/>
    </location>
</feature>
<comment type="caution">
    <text evidence="2">The sequence shown here is derived from an EMBL/GenBank/DDBJ whole genome shotgun (WGS) entry which is preliminary data.</text>
</comment>
<dbReference type="InterPro" id="IPR007936">
    <property type="entry name" value="VapE-like_dom"/>
</dbReference>
<proteinExistence type="predicted"/>
<organism evidence="2 3">
    <name type="scientific">Salipaludibacillus neizhouensis</name>
    <dbReference type="NCBI Taxonomy" id="885475"/>
    <lineage>
        <taxon>Bacteria</taxon>
        <taxon>Bacillati</taxon>
        <taxon>Bacillota</taxon>
        <taxon>Bacilli</taxon>
        <taxon>Bacillales</taxon>
        <taxon>Bacillaceae</taxon>
    </lineage>
</organism>
<name>A0A3A9KHQ3_9BACI</name>
<evidence type="ECO:0000313" key="2">
    <source>
        <dbReference type="EMBL" id="RKL69093.1"/>
    </source>
</evidence>
<keyword evidence="3" id="KW-1185">Reference proteome</keyword>
<dbReference type="PANTHER" id="PTHR34985:SF1">
    <property type="entry name" value="SLR0554 PROTEIN"/>
    <property type="match status" value="1"/>
</dbReference>
<dbReference type="AlphaFoldDB" id="A0A3A9KHQ3"/>
<reference evidence="2 3" key="1">
    <citation type="submission" date="2017-10" db="EMBL/GenBank/DDBJ databases">
        <title>Bacillus sp. nov., a halophilic bacterium isolated from a Keqin Lake.</title>
        <authorList>
            <person name="Wang H."/>
        </authorList>
    </citation>
    <scope>NUCLEOTIDE SEQUENCE [LARGE SCALE GENOMIC DNA]</scope>
    <source>
        <strain evidence="2 3">KCTC 13187</strain>
    </source>
</reference>
<dbReference type="OrthoDB" id="9763644at2"/>
<dbReference type="PANTHER" id="PTHR34985">
    <property type="entry name" value="SLR0554 PROTEIN"/>
    <property type="match status" value="1"/>
</dbReference>
<sequence length="75" mass="8445">MLNFRVRDIINDALVTCSAKNRFNPVTNYLNGLKWDGVKRLDSLFIDYLGAADTEYTRAVTRKSFTAAVARAMSP</sequence>
<gene>
    <name evidence="2" type="ORF">CR203_03385</name>
</gene>
<protein>
    <recommendedName>
        <fullName evidence="1">Virulence-associated protein E-like domain-containing protein</fullName>
    </recommendedName>
</protein>
<evidence type="ECO:0000313" key="3">
    <source>
        <dbReference type="Proteomes" id="UP000281498"/>
    </source>
</evidence>
<dbReference type="Proteomes" id="UP000281498">
    <property type="component" value="Unassembled WGS sequence"/>
</dbReference>
<dbReference type="EMBL" id="PDOE01000001">
    <property type="protein sequence ID" value="RKL69093.1"/>
    <property type="molecule type" value="Genomic_DNA"/>
</dbReference>
<accession>A0A3A9KHQ3</accession>
<dbReference type="Pfam" id="PF05272">
    <property type="entry name" value="VapE-like_dom"/>
    <property type="match status" value="1"/>
</dbReference>
<evidence type="ECO:0000259" key="1">
    <source>
        <dbReference type="Pfam" id="PF05272"/>
    </source>
</evidence>